<evidence type="ECO:0000256" key="1">
    <source>
        <dbReference type="SAM" id="MobiDB-lite"/>
    </source>
</evidence>
<feature type="region of interest" description="Disordered" evidence="1">
    <location>
        <begin position="1"/>
        <end position="22"/>
    </location>
</feature>
<organism evidence="2 3">
    <name type="scientific">Trinickia violacea</name>
    <dbReference type="NCBI Taxonomy" id="2571746"/>
    <lineage>
        <taxon>Bacteria</taxon>
        <taxon>Pseudomonadati</taxon>
        <taxon>Pseudomonadota</taxon>
        <taxon>Betaproteobacteria</taxon>
        <taxon>Burkholderiales</taxon>
        <taxon>Burkholderiaceae</taxon>
        <taxon>Trinickia</taxon>
    </lineage>
</organism>
<gene>
    <name evidence="2" type="ORF">FAZ95_37320</name>
</gene>
<dbReference type="EMBL" id="CP040078">
    <property type="protein sequence ID" value="QCP54543.1"/>
    <property type="molecule type" value="Genomic_DNA"/>
</dbReference>
<keyword evidence="3" id="KW-1185">Reference proteome</keyword>
<accession>A0A4P8J2Z2</accession>
<dbReference type="AlphaFoldDB" id="A0A4P8J2Z2"/>
<proteinExistence type="predicted"/>
<evidence type="ECO:0000313" key="3">
    <source>
        <dbReference type="Proteomes" id="UP000298656"/>
    </source>
</evidence>
<dbReference type="Proteomes" id="UP000298656">
    <property type="component" value="Chromosome 2"/>
</dbReference>
<protein>
    <submittedName>
        <fullName evidence="2">Uncharacterized protein</fullName>
    </submittedName>
</protein>
<reference evidence="2 3" key="1">
    <citation type="submission" date="2019-05" db="EMBL/GenBank/DDBJ databases">
        <title>Burkholderia sp. DHOD12, isolated from subtropical forest soil.</title>
        <authorList>
            <person name="Gao Z.-H."/>
            <person name="Qiu L.-H."/>
        </authorList>
    </citation>
    <scope>NUCLEOTIDE SEQUENCE [LARGE SCALE GENOMIC DNA]</scope>
    <source>
        <strain evidence="2 3">DHOD12</strain>
    </source>
</reference>
<evidence type="ECO:0000313" key="2">
    <source>
        <dbReference type="EMBL" id="QCP54543.1"/>
    </source>
</evidence>
<sequence>MKHPLVESMPSRKWQTRKPNANGFDIHDYRGAEAPQGLAEGVSRARVKLSVALPTVALPTTNQYAEWLVRAGAHSKSDKSCAPRTENP</sequence>
<name>A0A4P8J2Z2_9BURK</name>
<dbReference type="KEGG" id="tvl:FAZ95_37320"/>
<dbReference type="RefSeq" id="WP_137337303.1">
    <property type="nucleotide sequence ID" value="NZ_CP040078.1"/>
</dbReference>